<feature type="region of interest" description="Disordered" evidence="1">
    <location>
        <begin position="65"/>
        <end position="85"/>
    </location>
</feature>
<dbReference type="EMBL" id="ATNL01000010">
    <property type="protein sequence ID" value="KON72979.1"/>
    <property type="molecule type" value="Genomic_DNA"/>
</dbReference>
<evidence type="ECO:0000256" key="1">
    <source>
        <dbReference type="SAM" id="MobiDB-lite"/>
    </source>
</evidence>
<name>A0A0M0F5Z3_CELCE</name>
<reference evidence="2 3" key="1">
    <citation type="journal article" date="2015" name="Sci. Rep.">
        <title>Functional and structural properties of a novel cellulosome-like multienzyme complex: efficient glycoside hydrolysis of water-insoluble 7-xylosyl-10-deacetylpaclitaxel.</title>
        <authorList>
            <person name="Dou T.Y."/>
            <person name="Luan H.W."/>
            <person name="Ge G.B."/>
            <person name="Dong M.M."/>
            <person name="Zou H.F."/>
            <person name="He Y.Q."/>
            <person name="Cui P."/>
            <person name="Wang J.Y."/>
            <person name="Hao D.C."/>
            <person name="Yang S.L."/>
            <person name="Yang L."/>
        </authorList>
    </citation>
    <scope>NUCLEOTIDE SEQUENCE [LARGE SCALE GENOMIC DNA]</scope>
    <source>
        <strain evidence="2 3">F16</strain>
    </source>
</reference>
<keyword evidence="3" id="KW-1185">Reference proteome</keyword>
<comment type="caution">
    <text evidence="2">The sequence shown here is derived from an EMBL/GenBank/DDBJ whole genome shotgun (WGS) entry which is preliminary data.</text>
</comment>
<feature type="region of interest" description="Disordered" evidence="1">
    <location>
        <begin position="1"/>
        <end position="21"/>
    </location>
</feature>
<evidence type="ECO:0000313" key="3">
    <source>
        <dbReference type="Proteomes" id="UP000037387"/>
    </source>
</evidence>
<feature type="compositionally biased region" description="Low complexity" evidence="1">
    <location>
        <begin position="66"/>
        <end position="85"/>
    </location>
</feature>
<dbReference type="Proteomes" id="UP000037387">
    <property type="component" value="Unassembled WGS sequence"/>
</dbReference>
<accession>A0A0M0F5Z3</accession>
<sequence length="85" mass="8830">MGGVADHPHPGAVGVPRSDAVEPDLEQPRVGLGDALLVGDDDRVDVRLDRAAAILPRCCADVPFVTTTTRSPRSRSASRASSTPA</sequence>
<protein>
    <submittedName>
        <fullName evidence="2">Uncharacterized protein</fullName>
    </submittedName>
</protein>
<gene>
    <name evidence="2" type="ORF">M768_20550</name>
</gene>
<evidence type="ECO:0000313" key="2">
    <source>
        <dbReference type="EMBL" id="KON72979.1"/>
    </source>
</evidence>
<proteinExistence type="predicted"/>
<organism evidence="2 3">
    <name type="scientific">Cellulosimicrobium cellulans F16</name>
    <dbReference type="NCBI Taxonomy" id="1350482"/>
    <lineage>
        <taxon>Bacteria</taxon>
        <taxon>Bacillati</taxon>
        <taxon>Actinomycetota</taxon>
        <taxon>Actinomycetes</taxon>
        <taxon>Micrococcales</taxon>
        <taxon>Promicromonosporaceae</taxon>
        <taxon>Cellulosimicrobium</taxon>
    </lineage>
</organism>
<dbReference type="AlphaFoldDB" id="A0A0M0F5Z3"/>